<accession>A0A0D8L790</accession>
<evidence type="ECO:0000256" key="1">
    <source>
        <dbReference type="SAM" id="SignalP"/>
    </source>
</evidence>
<dbReference type="EMBL" id="JZSH01000277">
    <property type="protein sequence ID" value="KJF76643.1"/>
    <property type="molecule type" value="Genomic_DNA"/>
</dbReference>
<dbReference type="Proteomes" id="UP000032582">
    <property type="component" value="Unassembled WGS sequence"/>
</dbReference>
<comment type="caution">
    <text evidence="3">The sequence shown here is derived from an EMBL/GenBank/DDBJ whole genome shotgun (WGS) entry which is preliminary data.</text>
</comment>
<dbReference type="AlphaFoldDB" id="A0A0D8L790"/>
<reference evidence="3 4" key="1">
    <citation type="submission" date="2015-02" db="EMBL/GenBank/DDBJ databases">
        <title>Whole genome shotgun sequencing of cultured foodborne pathogen.</title>
        <authorList>
            <person name="Timme R."/>
            <person name="Allard M.W."/>
            <person name="Strain E."/>
            <person name="Evans P.S."/>
            <person name="Brown E."/>
        </authorList>
    </citation>
    <scope>NUCLEOTIDE SEQUENCE [LARGE SCALE GENOMIC DNA]</scope>
    <source>
        <strain evidence="3 4">GCSL-TSO-24</strain>
    </source>
</reference>
<feature type="signal peptide" evidence="1">
    <location>
        <begin position="1"/>
        <end position="19"/>
    </location>
</feature>
<evidence type="ECO:0000313" key="3">
    <source>
        <dbReference type="EMBL" id="KJF76643.1"/>
    </source>
</evidence>
<dbReference type="CDD" id="cd13400">
    <property type="entry name" value="LT_IagB-like"/>
    <property type="match status" value="1"/>
</dbReference>
<name>A0A0D8L790_MORMO</name>
<dbReference type="PATRIC" id="fig|582.24.peg.5577"/>
<organism evidence="3 4">
    <name type="scientific">Morganella morganii</name>
    <name type="common">Proteus morganii</name>
    <dbReference type="NCBI Taxonomy" id="582"/>
    <lineage>
        <taxon>Bacteria</taxon>
        <taxon>Pseudomonadati</taxon>
        <taxon>Pseudomonadota</taxon>
        <taxon>Gammaproteobacteria</taxon>
        <taxon>Enterobacterales</taxon>
        <taxon>Morganellaceae</taxon>
        <taxon>Morganella</taxon>
    </lineage>
</organism>
<feature type="domain" description="Transglycosylase SLT" evidence="2">
    <location>
        <begin position="25"/>
        <end position="132"/>
    </location>
</feature>
<gene>
    <name evidence="3" type="ORF">UA45_17485</name>
</gene>
<dbReference type="InterPro" id="IPR023346">
    <property type="entry name" value="Lysozyme-like_dom_sf"/>
</dbReference>
<evidence type="ECO:0000313" key="4">
    <source>
        <dbReference type="Proteomes" id="UP000032582"/>
    </source>
</evidence>
<dbReference type="SUPFAM" id="SSF53955">
    <property type="entry name" value="Lysozyme-like"/>
    <property type="match status" value="1"/>
</dbReference>
<dbReference type="InterPro" id="IPR008258">
    <property type="entry name" value="Transglycosylase_SLT_dom_1"/>
</dbReference>
<evidence type="ECO:0000259" key="2">
    <source>
        <dbReference type="Pfam" id="PF01464"/>
    </source>
</evidence>
<keyword evidence="1" id="KW-0732">Signal</keyword>
<proteinExistence type="predicted"/>
<protein>
    <submittedName>
        <fullName evidence="3">Lytic transglycosylase</fullName>
    </submittedName>
</protein>
<feature type="chain" id="PRO_5002332497" evidence="1">
    <location>
        <begin position="20"/>
        <end position="149"/>
    </location>
</feature>
<dbReference type="Pfam" id="PF01464">
    <property type="entry name" value="SLT"/>
    <property type="match status" value="1"/>
</dbReference>
<sequence>MKTLLTLFSVLMFPALSVAQDCYDLAGRDYHIDPDLLRAVSFRESSFRTDALNRVSDEKYAVGLMQIHSQNFNELRKYGIQETMLKHDPCMNIYTGAYYLAKFIHLEKDIWRGVGAYNAGRKKSPEQEIKRQRYANEIYVIYRNIKNSH</sequence>
<dbReference type="Gene3D" id="1.10.530.10">
    <property type="match status" value="1"/>
</dbReference>